<dbReference type="InterPro" id="IPR002313">
    <property type="entry name" value="Lys-tRNA-ligase_II"/>
</dbReference>
<dbReference type="EMBL" id="JBHRZN010000003">
    <property type="protein sequence ID" value="MFC3850445.1"/>
    <property type="molecule type" value="Genomic_DNA"/>
</dbReference>
<comment type="similarity">
    <text evidence="8">Belongs to the class-II aminoacyl-tRNA synthetase family.</text>
</comment>
<dbReference type="GO" id="GO:0004824">
    <property type="term" value="F:lysine-tRNA ligase activity"/>
    <property type="evidence" value="ECO:0007669"/>
    <property type="project" value="UniProtKB-EC"/>
</dbReference>
<keyword evidence="8" id="KW-0648">Protein biosynthesis</keyword>
<dbReference type="PANTHER" id="PTHR42918:SF15">
    <property type="entry name" value="LYSINE--TRNA LIGASE, CHLOROPLASTIC_MITOCHONDRIAL"/>
    <property type="match status" value="1"/>
</dbReference>
<evidence type="ECO:0000256" key="7">
    <source>
        <dbReference type="ARBA" id="ARBA00048573"/>
    </source>
</evidence>
<feature type="binding site" evidence="8">
    <location>
        <position position="426"/>
    </location>
    <ligand>
        <name>Mg(2+)</name>
        <dbReference type="ChEBI" id="CHEBI:18420"/>
        <label>1</label>
    </ligand>
</feature>
<dbReference type="RefSeq" id="WP_290290135.1">
    <property type="nucleotide sequence ID" value="NZ_CP047211.1"/>
</dbReference>
<dbReference type="PROSITE" id="PS50862">
    <property type="entry name" value="AA_TRNA_LIGASE_II"/>
    <property type="match status" value="1"/>
</dbReference>
<protein>
    <recommendedName>
        <fullName evidence="8">Lysine--tRNA ligase</fullName>
        <ecNumber evidence="8">6.1.1.6</ecNumber>
    </recommendedName>
    <alternativeName>
        <fullName evidence="8">Lysyl-tRNA synthetase</fullName>
        <shortName evidence="8">LysRS</shortName>
    </alternativeName>
</protein>
<evidence type="ECO:0000256" key="4">
    <source>
        <dbReference type="ARBA" id="ARBA00022840"/>
    </source>
</evidence>
<dbReference type="Pfam" id="PF00152">
    <property type="entry name" value="tRNA-synt_2"/>
    <property type="match status" value="1"/>
</dbReference>
<comment type="cofactor">
    <cofactor evidence="8 9">
        <name>Mg(2+)</name>
        <dbReference type="ChEBI" id="CHEBI:18420"/>
    </cofactor>
    <text evidence="8 9">Binds 3 Mg(2+) ions per subunit.</text>
</comment>
<keyword evidence="3 8" id="KW-0547">Nucleotide-binding</keyword>
<feature type="domain" description="Aminoacyl-transfer RNA synthetases class-II family profile" evidence="11">
    <location>
        <begin position="192"/>
        <end position="513"/>
    </location>
</feature>
<dbReference type="PRINTS" id="PR00982">
    <property type="entry name" value="TRNASYNTHLYS"/>
</dbReference>
<dbReference type="NCBIfam" id="NF001756">
    <property type="entry name" value="PRK00484.1"/>
    <property type="match status" value="1"/>
</dbReference>
<evidence type="ECO:0000256" key="8">
    <source>
        <dbReference type="HAMAP-Rule" id="MF_00252"/>
    </source>
</evidence>
<keyword evidence="2 8" id="KW-0479">Metal-binding</keyword>
<gene>
    <name evidence="8 12" type="primary">lysS</name>
    <name evidence="12" type="ORF">ACFORJ_09765</name>
</gene>
<dbReference type="InterPro" id="IPR004364">
    <property type="entry name" value="Aa-tRNA-synt_II"/>
</dbReference>
<evidence type="ECO:0000256" key="3">
    <source>
        <dbReference type="ARBA" id="ARBA00022741"/>
    </source>
</evidence>
<dbReference type="InterPro" id="IPR006195">
    <property type="entry name" value="aa-tRNA-synth_II"/>
</dbReference>
<dbReference type="NCBIfam" id="TIGR00499">
    <property type="entry name" value="lysS_bact"/>
    <property type="match status" value="1"/>
</dbReference>
<proteinExistence type="inferred from homology"/>
<comment type="subunit">
    <text evidence="8">Homodimer.</text>
</comment>
<evidence type="ECO:0000256" key="5">
    <source>
        <dbReference type="ARBA" id="ARBA00022842"/>
    </source>
</evidence>
<feature type="binding site" evidence="8">
    <location>
        <position position="433"/>
    </location>
    <ligand>
        <name>Mg(2+)</name>
        <dbReference type="ChEBI" id="CHEBI:18420"/>
        <label>1</label>
    </ligand>
</feature>
<comment type="catalytic activity">
    <reaction evidence="7 8 9">
        <text>tRNA(Lys) + L-lysine + ATP = L-lysyl-tRNA(Lys) + AMP + diphosphate</text>
        <dbReference type="Rhea" id="RHEA:20792"/>
        <dbReference type="Rhea" id="RHEA-COMP:9696"/>
        <dbReference type="Rhea" id="RHEA-COMP:9697"/>
        <dbReference type="ChEBI" id="CHEBI:30616"/>
        <dbReference type="ChEBI" id="CHEBI:32551"/>
        <dbReference type="ChEBI" id="CHEBI:33019"/>
        <dbReference type="ChEBI" id="CHEBI:78442"/>
        <dbReference type="ChEBI" id="CHEBI:78529"/>
        <dbReference type="ChEBI" id="CHEBI:456215"/>
        <dbReference type="EC" id="6.1.1.6"/>
    </reaction>
</comment>
<dbReference type="PANTHER" id="PTHR42918">
    <property type="entry name" value="LYSYL-TRNA SYNTHETASE"/>
    <property type="match status" value="1"/>
</dbReference>
<evidence type="ECO:0000313" key="13">
    <source>
        <dbReference type="Proteomes" id="UP001595751"/>
    </source>
</evidence>
<evidence type="ECO:0000259" key="11">
    <source>
        <dbReference type="PROSITE" id="PS50862"/>
    </source>
</evidence>
<keyword evidence="13" id="KW-1185">Reference proteome</keyword>
<evidence type="ECO:0000313" key="12">
    <source>
        <dbReference type="EMBL" id="MFC3850445.1"/>
    </source>
</evidence>
<dbReference type="InterPro" id="IPR045864">
    <property type="entry name" value="aa-tRNA-synth_II/BPL/LPL"/>
</dbReference>
<dbReference type="Gene3D" id="3.30.930.10">
    <property type="entry name" value="Bira Bifunctional Protein, Domain 2"/>
    <property type="match status" value="1"/>
</dbReference>
<keyword evidence="5 8" id="KW-0460">Magnesium</keyword>
<dbReference type="InterPro" id="IPR004365">
    <property type="entry name" value="NA-bd_OB_tRNA"/>
</dbReference>
<dbReference type="EC" id="6.1.1.6" evidence="8"/>
<comment type="caution">
    <text evidence="12">The sequence shown here is derived from an EMBL/GenBank/DDBJ whole genome shotgun (WGS) entry which is preliminary data.</text>
</comment>
<dbReference type="HAMAP" id="MF_00252">
    <property type="entry name" value="Lys_tRNA_synth_class2"/>
    <property type="match status" value="1"/>
</dbReference>
<dbReference type="Gene3D" id="2.40.50.140">
    <property type="entry name" value="Nucleic acid-binding proteins"/>
    <property type="match status" value="1"/>
</dbReference>
<feature type="region of interest" description="Disordered" evidence="10">
    <location>
        <begin position="1"/>
        <end position="21"/>
    </location>
</feature>
<evidence type="ECO:0000256" key="6">
    <source>
        <dbReference type="ARBA" id="ARBA00023146"/>
    </source>
</evidence>
<dbReference type="CDD" id="cd04322">
    <property type="entry name" value="LysRS_N"/>
    <property type="match status" value="1"/>
</dbReference>
<feature type="binding site" evidence="8">
    <location>
        <position position="433"/>
    </location>
    <ligand>
        <name>Mg(2+)</name>
        <dbReference type="ChEBI" id="CHEBI:18420"/>
        <label>2</label>
    </ligand>
</feature>
<reference evidence="13" key="1">
    <citation type="journal article" date="2019" name="Int. J. Syst. Evol. Microbiol.">
        <title>The Global Catalogue of Microorganisms (GCM) 10K type strain sequencing project: providing services to taxonomists for standard genome sequencing and annotation.</title>
        <authorList>
            <consortium name="The Broad Institute Genomics Platform"/>
            <consortium name="The Broad Institute Genome Sequencing Center for Infectious Disease"/>
            <person name="Wu L."/>
            <person name="Ma J."/>
        </authorList>
    </citation>
    <scope>NUCLEOTIDE SEQUENCE [LARGE SCALE GENOMIC DNA]</scope>
    <source>
        <strain evidence="13">CCUG 53252</strain>
    </source>
</reference>
<evidence type="ECO:0000256" key="10">
    <source>
        <dbReference type="SAM" id="MobiDB-lite"/>
    </source>
</evidence>
<name>A0ABV7ZQN4_9CORY</name>
<evidence type="ECO:0000256" key="2">
    <source>
        <dbReference type="ARBA" id="ARBA00022723"/>
    </source>
</evidence>
<keyword evidence="1 8" id="KW-0436">Ligase</keyword>
<dbReference type="SUPFAM" id="SSF50249">
    <property type="entry name" value="Nucleic acid-binding proteins"/>
    <property type="match status" value="1"/>
</dbReference>
<dbReference type="Pfam" id="PF01336">
    <property type="entry name" value="tRNA_anti-codon"/>
    <property type="match status" value="1"/>
</dbReference>
<dbReference type="InterPro" id="IPR044136">
    <property type="entry name" value="Lys-tRNA-ligase_II_N"/>
</dbReference>
<evidence type="ECO:0000256" key="9">
    <source>
        <dbReference type="RuleBase" id="RU000336"/>
    </source>
</evidence>
<keyword evidence="6 8" id="KW-0030">Aminoacyl-tRNA synthetase</keyword>
<accession>A0ABV7ZQN4</accession>
<keyword evidence="8" id="KW-0963">Cytoplasm</keyword>
<dbReference type="SUPFAM" id="SSF55681">
    <property type="entry name" value="Class II aaRS and biotin synthetases"/>
    <property type="match status" value="1"/>
</dbReference>
<evidence type="ECO:0000256" key="1">
    <source>
        <dbReference type="ARBA" id="ARBA00022598"/>
    </source>
</evidence>
<sequence>MTDAKNPAPNQAQKPATDLPEQLRIRRDKRAKLLADGGEAYPVEVPRTHTLAQVREQWGHLEAGEETQDVVTVVGRVIFVRNTGKLCFATLQEGDGTQLQAMLSLKEVGEDALAAWKSDVDMGDFVIITGRVIASRRGELSVMATEWTMASKSLRPLPFAHSDMSEDQRVRHRYTDLIMRPEARDNAVTRIKVIRELRHALERRGFLEVETPMLQTLHGGAAARPFVTHSNALDLDLYLRIAPELYLKRCVVGGMEKVFEINRNFRNEGIDSSHSPEFAMLEYYEAYGTYDDSARTVREVIQEIAEAVFGSTKVTLADGTEYDFGGEWKQLEMYPSLNEALARKFPGQPEVTVDSTVDELKAIADAIGLEVPEKGGWGHGKLVEEIWELLCEDQLDGPVFVRDFPVETSPLTRQHRSKPGVTEKWDLYVRGFELATGYSELVDPVIQRERFEDQARLAAGGDDEAMVLDEDFLHAMEQGMPPTTGVGMGVDRLLMAFTGLGIRETVLFPIVKPEQN</sequence>
<dbReference type="InterPro" id="IPR012340">
    <property type="entry name" value="NA-bd_OB-fold"/>
</dbReference>
<dbReference type="Proteomes" id="UP001595751">
    <property type="component" value="Unassembled WGS sequence"/>
</dbReference>
<organism evidence="12 13">
    <name type="scientific">Corynebacterium hansenii</name>
    <dbReference type="NCBI Taxonomy" id="394964"/>
    <lineage>
        <taxon>Bacteria</taxon>
        <taxon>Bacillati</taxon>
        <taxon>Actinomycetota</taxon>
        <taxon>Actinomycetes</taxon>
        <taxon>Mycobacteriales</taxon>
        <taxon>Corynebacteriaceae</taxon>
        <taxon>Corynebacterium</taxon>
    </lineage>
</organism>
<keyword evidence="4 8" id="KW-0067">ATP-binding</keyword>
<dbReference type="InterPro" id="IPR018149">
    <property type="entry name" value="Lys-tRNA-synth_II_C"/>
</dbReference>
<comment type="subcellular location">
    <subcellularLocation>
        <location evidence="8">Cytoplasm</location>
    </subcellularLocation>
</comment>